<dbReference type="AlphaFoldDB" id="A0A8K0NQY7"/>
<feature type="domain" description="Ribosome maturation protein SDO1/SBDS central" evidence="10">
    <location>
        <begin position="109"/>
        <end position="171"/>
    </location>
</feature>
<evidence type="ECO:0000256" key="2">
    <source>
        <dbReference type="ARBA" id="ARBA00004496"/>
    </source>
</evidence>
<evidence type="ECO:0000259" key="9">
    <source>
        <dbReference type="Pfam" id="PF01172"/>
    </source>
</evidence>
<dbReference type="SUPFAM" id="SSF109728">
    <property type="entry name" value="Hypothetical protein AF0491, middle domain"/>
    <property type="match status" value="1"/>
</dbReference>
<accession>A0A8K0NQY7</accession>
<dbReference type="PROSITE" id="PS01267">
    <property type="entry name" value="UPF0023"/>
    <property type="match status" value="1"/>
</dbReference>
<keyword evidence="5" id="KW-0690">Ribosome biogenesis</keyword>
<dbReference type="InterPro" id="IPR002140">
    <property type="entry name" value="Sdo1/SBDS"/>
</dbReference>
<comment type="subcellular location">
    <subcellularLocation>
        <location evidence="2">Cytoplasm</location>
    </subcellularLocation>
    <subcellularLocation>
        <location evidence="1">Nucleus</location>
    </subcellularLocation>
</comment>
<dbReference type="InterPro" id="IPR018023">
    <property type="entry name" value="Ribosome_mat_SBDS_CS"/>
</dbReference>
<dbReference type="InterPro" id="IPR037188">
    <property type="entry name" value="Sdo1/SBDS_central_sf"/>
</dbReference>
<comment type="subunit">
    <text evidence="7">Associates with the 60S ribosomal subunit.</text>
</comment>
<evidence type="ECO:0000256" key="3">
    <source>
        <dbReference type="ARBA" id="ARBA00007433"/>
    </source>
</evidence>
<dbReference type="Pfam" id="PF09377">
    <property type="entry name" value="SBDS_domain_II"/>
    <property type="match status" value="1"/>
</dbReference>
<evidence type="ECO:0000256" key="4">
    <source>
        <dbReference type="ARBA" id="ARBA00022490"/>
    </source>
</evidence>
<dbReference type="SUPFAM" id="SSF89895">
    <property type="entry name" value="FYSH domain"/>
    <property type="match status" value="1"/>
</dbReference>
<evidence type="ECO:0000256" key="6">
    <source>
        <dbReference type="ARBA" id="ARBA00023242"/>
    </source>
</evidence>
<dbReference type="GO" id="GO:0005737">
    <property type="term" value="C:cytoplasm"/>
    <property type="evidence" value="ECO:0007669"/>
    <property type="project" value="UniProtKB-SubCell"/>
</dbReference>
<keyword evidence="13" id="KW-1185">Reference proteome</keyword>
<sequence>MPINQPSASIKLTNVSIVRMKKGGKRFEIACYKNKVGEYRSGVEKDVDEVLQISQVFTNVSKGQAAPTADLMKAFNTTDTQEIVKQILTKGELQVGEKEREAKLGNLWKEVAGMVAERVVDPSTKRPYSVSLIEKAMSEIHFNVKADKPAKSQALECIKALMQSSPLPVQKAEMKVRITMPPKDGKRLAEQVRGLSSQGGIEEDEMSAEEWEVIMRIPPENFRLLTDLMEKETKGKGRVESMGFAVVAKEEKFE</sequence>
<keyword evidence="6" id="KW-0539">Nucleus</keyword>
<dbReference type="InterPro" id="IPR046928">
    <property type="entry name" value="SDO1/SBDS_C"/>
</dbReference>
<evidence type="ECO:0000313" key="12">
    <source>
        <dbReference type="EMBL" id="KAG7575344.1"/>
    </source>
</evidence>
<dbReference type="OrthoDB" id="10253092at2759"/>
<dbReference type="InterPro" id="IPR018978">
    <property type="entry name" value="SDO1/SBDS_central"/>
</dbReference>
<proteinExistence type="inferred from homology"/>
<evidence type="ECO:0000256" key="7">
    <source>
        <dbReference type="ARBA" id="ARBA00049708"/>
    </source>
</evidence>
<dbReference type="PANTHER" id="PTHR10927">
    <property type="entry name" value="RIBOSOME MATURATION PROTEIN SBDS"/>
    <property type="match status" value="1"/>
</dbReference>
<dbReference type="EMBL" id="JABELV010000004">
    <property type="protein sequence ID" value="KAG7575344.1"/>
    <property type="molecule type" value="Genomic_DNA"/>
</dbReference>
<evidence type="ECO:0000259" key="11">
    <source>
        <dbReference type="Pfam" id="PF20268"/>
    </source>
</evidence>
<dbReference type="Gene3D" id="3.30.1250.10">
    <property type="entry name" value="Ribosome maturation protein SBDS, N-terminal domain"/>
    <property type="match status" value="1"/>
</dbReference>
<organism evidence="12 13">
    <name type="scientific">Filobasidium floriforme</name>
    <dbReference type="NCBI Taxonomy" id="5210"/>
    <lineage>
        <taxon>Eukaryota</taxon>
        <taxon>Fungi</taxon>
        <taxon>Dikarya</taxon>
        <taxon>Basidiomycota</taxon>
        <taxon>Agaricomycotina</taxon>
        <taxon>Tremellomycetes</taxon>
        <taxon>Filobasidiales</taxon>
        <taxon>Filobasidiaceae</taxon>
        <taxon>Filobasidium</taxon>
    </lineage>
</organism>
<gene>
    <name evidence="12" type="ORF">FFLO_00334</name>
</gene>
<dbReference type="InterPro" id="IPR019783">
    <property type="entry name" value="SDO1/SBDS_N"/>
</dbReference>
<dbReference type="FunFam" id="3.30.1250.10:FF:000001">
    <property type="entry name" value="SBDS, ribosome maturation factor"/>
    <property type="match status" value="1"/>
</dbReference>
<evidence type="ECO:0000256" key="1">
    <source>
        <dbReference type="ARBA" id="ARBA00004123"/>
    </source>
</evidence>
<dbReference type="Gene3D" id="3.30.70.240">
    <property type="match status" value="1"/>
</dbReference>
<dbReference type="Pfam" id="PF01172">
    <property type="entry name" value="SBDS_N"/>
    <property type="match status" value="1"/>
</dbReference>
<feature type="domain" description="Ribosome maturation protein SDO1/SBDS N-terminal" evidence="9">
    <location>
        <begin position="14"/>
        <end position="100"/>
    </location>
</feature>
<protein>
    <recommendedName>
        <fullName evidence="8">Ribosome maturation protein SDO1</fullName>
    </recommendedName>
</protein>
<dbReference type="GO" id="GO:0005634">
    <property type="term" value="C:nucleus"/>
    <property type="evidence" value="ECO:0007669"/>
    <property type="project" value="UniProtKB-SubCell"/>
</dbReference>
<evidence type="ECO:0000313" key="13">
    <source>
        <dbReference type="Proteomes" id="UP000812966"/>
    </source>
</evidence>
<dbReference type="InterPro" id="IPR039100">
    <property type="entry name" value="Sdo1/SBDS-like"/>
</dbReference>
<comment type="caution">
    <text evidence="12">The sequence shown here is derived from an EMBL/GenBank/DDBJ whole genome shotgun (WGS) entry which is preliminary data.</text>
</comment>
<dbReference type="Pfam" id="PF20268">
    <property type="entry name" value="SBDS_C"/>
    <property type="match status" value="1"/>
</dbReference>
<dbReference type="GO" id="GO:0042256">
    <property type="term" value="P:cytosolic ribosome assembly"/>
    <property type="evidence" value="ECO:0007669"/>
    <property type="project" value="InterPro"/>
</dbReference>
<dbReference type="InterPro" id="IPR036786">
    <property type="entry name" value="Ribosome_mat_SBDS_N_sf"/>
</dbReference>
<dbReference type="NCBIfam" id="TIGR00291">
    <property type="entry name" value="RNA_SBDS"/>
    <property type="match status" value="1"/>
</dbReference>
<evidence type="ECO:0000256" key="8">
    <source>
        <dbReference type="ARBA" id="ARBA00071414"/>
    </source>
</evidence>
<dbReference type="PANTHER" id="PTHR10927:SF1">
    <property type="entry name" value="RIBOSOME MATURATION PROTEIN SBDS"/>
    <property type="match status" value="1"/>
</dbReference>
<dbReference type="Proteomes" id="UP000812966">
    <property type="component" value="Unassembled WGS sequence"/>
</dbReference>
<feature type="domain" description="Ribosome maturation protein SDO1/SBDS C-terminal" evidence="11">
    <location>
        <begin position="174"/>
        <end position="242"/>
    </location>
</feature>
<evidence type="ECO:0000256" key="5">
    <source>
        <dbReference type="ARBA" id="ARBA00022517"/>
    </source>
</evidence>
<evidence type="ECO:0000259" key="10">
    <source>
        <dbReference type="Pfam" id="PF09377"/>
    </source>
</evidence>
<name>A0A8K0NQY7_9TREE</name>
<dbReference type="Gene3D" id="1.10.10.900">
    <property type="entry name" value="SBDS protein C-terminal domain, subdomain 1"/>
    <property type="match status" value="1"/>
</dbReference>
<comment type="similarity">
    <text evidence="3">Belongs to the SDO1/SBDS family.</text>
</comment>
<keyword evidence="4" id="KW-0963">Cytoplasm</keyword>
<reference evidence="12" key="1">
    <citation type="submission" date="2020-04" db="EMBL/GenBank/DDBJ databases">
        <title>Analysis of mating type loci in Filobasidium floriforme.</title>
        <authorList>
            <person name="Nowrousian M."/>
        </authorList>
    </citation>
    <scope>NUCLEOTIDE SEQUENCE</scope>
    <source>
        <strain evidence="12">CBS 6242</strain>
    </source>
</reference>